<dbReference type="Pfam" id="PF13672">
    <property type="entry name" value="PP2C_2"/>
    <property type="match status" value="1"/>
</dbReference>
<feature type="compositionally biased region" description="Basic and acidic residues" evidence="1">
    <location>
        <begin position="290"/>
        <end position="307"/>
    </location>
</feature>
<evidence type="ECO:0000256" key="1">
    <source>
        <dbReference type="SAM" id="MobiDB-lite"/>
    </source>
</evidence>
<dbReference type="PROSITE" id="PS51746">
    <property type="entry name" value="PPM_2"/>
    <property type="match status" value="1"/>
</dbReference>
<feature type="domain" description="PPM-type phosphatase" evidence="2">
    <location>
        <begin position="1"/>
        <end position="263"/>
    </location>
</feature>
<comment type="caution">
    <text evidence="3">The sequence shown here is derived from an EMBL/GenBank/DDBJ whole genome shotgun (WGS) entry which is preliminary data.</text>
</comment>
<dbReference type="PANTHER" id="PTHR47992">
    <property type="entry name" value="PROTEIN PHOSPHATASE"/>
    <property type="match status" value="1"/>
</dbReference>
<evidence type="ECO:0000313" key="3">
    <source>
        <dbReference type="EMBL" id="MBP1464443.1"/>
    </source>
</evidence>
<dbReference type="InterPro" id="IPR015655">
    <property type="entry name" value="PP2C"/>
</dbReference>
<dbReference type="EMBL" id="SIJK02000002">
    <property type="protein sequence ID" value="MBP1464443.1"/>
    <property type="molecule type" value="Genomic_DNA"/>
</dbReference>
<dbReference type="InterPro" id="IPR036457">
    <property type="entry name" value="PPM-type-like_dom_sf"/>
</dbReference>
<dbReference type="SMART" id="SM00332">
    <property type="entry name" value="PP2Cc"/>
    <property type="match status" value="1"/>
</dbReference>
<dbReference type="SMART" id="SM00331">
    <property type="entry name" value="PP2C_SIG"/>
    <property type="match status" value="1"/>
</dbReference>
<name>A0ABS4D4T6_9CHLR</name>
<keyword evidence="4" id="KW-1185">Reference proteome</keyword>
<dbReference type="Gene3D" id="3.60.40.10">
    <property type="entry name" value="PPM-type phosphatase domain"/>
    <property type="match status" value="1"/>
</dbReference>
<protein>
    <submittedName>
        <fullName evidence="3">Serine/threonine-protein phosphatase</fullName>
    </submittedName>
</protein>
<dbReference type="InterPro" id="IPR001932">
    <property type="entry name" value="PPM-type_phosphatase-like_dom"/>
</dbReference>
<dbReference type="CDD" id="cd00143">
    <property type="entry name" value="PP2Cc"/>
    <property type="match status" value="1"/>
</dbReference>
<evidence type="ECO:0000313" key="4">
    <source>
        <dbReference type="Proteomes" id="UP001193081"/>
    </source>
</evidence>
<dbReference type="SUPFAM" id="SSF81606">
    <property type="entry name" value="PP2C-like"/>
    <property type="match status" value="1"/>
</dbReference>
<dbReference type="RefSeq" id="WP_135476154.1">
    <property type="nucleotide sequence ID" value="NZ_SIJK02000002.1"/>
</dbReference>
<reference evidence="3 4" key="1">
    <citation type="submission" date="2021-03" db="EMBL/GenBank/DDBJ databases">
        <authorList>
            <person name="Grouzdev D.S."/>
        </authorList>
    </citation>
    <scope>NUCLEOTIDE SEQUENCE [LARGE SCALE GENOMIC DNA]</scope>
    <source>
        <strain evidence="3 4">M50-1</strain>
    </source>
</reference>
<gene>
    <name evidence="3" type="ORF">EYB53_001860</name>
</gene>
<dbReference type="Proteomes" id="UP001193081">
    <property type="component" value="Unassembled WGS sequence"/>
</dbReference>
<organism evidence="3 4">
    <name type="scientific">Candidatus Chloroploca mongolica</name>
    <dbReference type="NCBI Taxonomy" id="2528176"/>
    <lineage>
        <taxon>Bacteria</taxon>
        <taxon>Bacillati</taxon>
        <taxon>Chloroflexota</taxon>
        <taxon>Chloroflexia</taxon>
        <taxon>Chloroflexales</taxon>
        <taxon>Chloroflexineae</taxon>
        <taxon>Oscillochloridaceae</taxon>
        <taxon>Candidatus Chloroploca</taxon>
    </lineage>
</organism>
<feature type="compositionally biased region" description="Polar residues" evidence="1">
    <location>
        <begin position="277"/>
        <end position="287"/>
    </location>
</feature>
<evidence type="ECO:0000259" key="2">
    <source>
        <dbReference type="PROSITE" id="PS51746"/>
    </source>
</evidence>
<feature type="region of interest" description="Disordered" evidence="1">
    <location>
        <begin position="274"/>
        <end position="307"/>
    </location>
</feature>
<sequence length="307" mass="34442">MTTPFVIRTETNGREQNEDSVLALRLLPGLDQPPIFVLAIADGMGGHPHGEKISREALKRLSVLLFEQLSVYPHLNQASSLEAVANTHITNLLWSAMEETNSYLRRIITVNHWGLAGSTIVVALLFKDKVFVGNLGDSPLYHYQHDDRNLRKVTEDHTVAGVLLRNKLISPEMARVHEGRSRLEYFFGREILPSEPPIHQFNLVAGDKLLICSDGVNGKLDESTINTILANDTATLEQQAEQLLAAAREKGETDNQTLILWQHRTLGSPEVTRLLPENSNEEPSSLLKTIKFDESNEANDRVEEHYE</sequence>
<accession>A0ABS4D4T6</accession>
<proteinExistence type="predicted"/>